<dbReference type="InterPro" id="IPR000014">
    <property type="entry name" value="PAS"/>
</dbReference>
<dbReference type="InterPro" id="IPR029016">
    <property type="entry name" value="GAF-like_dom_sf"/>
</dbReference>
<dbReference type="Pfam" id="PF01590">
    <property type="entry name" value="GAF"/>
    <property type="match status" value="1"/>
</dbReference>
<dbReference type="InterPro" id="IPR043128">
    <property type="entry name" value="Rev_trsase/Diguanyl_cyclase"/>
</dbReference>
<dbReference type="Pfam" id="PF13426">
    <property type="entry name" value="PAS_9"/>
    <property type="match status" value="1"/>
</dbReference>
<dbReference type="PANTHER" id="PTHR45138">
    <property type="entry name" value="REGULATORY COMPONENTS OF SENSORY TRANSDUCTION SYSTEM"/>
    <property type="match status" value="1"/>
</dbReference>
<dbReference type="Gene3D" id="3.30.450.40">
    <property type="match status" value="1"/>
</dbReference>
<dbReference type="SMART" id="SM00091">
    <property type="entry name" value="PAS"/>
    <property type="match status" value="2"/>
</dbReference>
<dbReference type="InterPro" id="IPR016132">
    <property type="entry name" value="Phyto_chromo_attachment"/>
</dbReference>
<evidence type="ECO:0000313" key="4">
    <source>
        <dbReference type="EMBL" id="MBD2593894.1"/>
    </source>
</evidence>
<dbReference type="CDD" id="cd00130">
    <property type="entry name" value="PAS"/>
    <property type="match status" value="1"/>
</dbReference>
<keyword evidence="5" id="KW-1185">Reference proteome</keyword>
<dbReference type="EMBL" id="JACJTB010000004">
    <property type="protein sequence ID" value="MBD2593894.1"/>
    <property type="molecule type" value="Genomic_DNA"/>
</dbReference>
<accession>A0ABR8FUZ6</accession>
<dbReference type="PROSITE" id="PS50112">
    <property type="entry name" value="PAS"/>
    <property type="match status" value="1"/>
</dbReference>
<protein>
    <submittedName>
        <fullName evidence="4">Diguanylate cyclase</fullName>
    </submittedName>
</protein>
<evidence type="ECO:0000259" key="2">
    <source>
        <dbReference type="PROSITE" id="PS50112"/>
    </source>
</evidence>
<organism evidence="4 5">
    <name type="scientific">Nostoc spongiaeforme FACHB-130</name>
    <dbReference type="NCBI Taxonomy" id="1357510"/>
    <lineage>
        <taxon>Bacteria</taxon>
        <taxon>Bacillati</taxon>
        <taxon>Cyanobacteriota</taxon>
        <taxon>Cyanophyceae</taxon>
        <taxon>Nostocales</taxon>
        <taxon>Nostocaceae</taxon>
        <taxon>Nostoc</taxon>
    </lineage>
</organism>
<reference evidence="4 5" key="1">
    <citation type="journal article" date="2020" name="ISME J.">
        <title>Comparative genomics reveals insights into cyanobacterial evolution and habitat adaptation.</title>
        <authorList>
            <person name="Chen M.Y."/>
            <person name="Teng W.K."/>
            <person name="Zhao L."/>
            <person name="Hu C.X."/>
            <person name="Zhou Y.K."/>
            <person name="Han B.P."/>
            <person name="Song L.R."/>
            <person name="Shu W.S."/>
        </authorList>
    </citation>
    <scope>NUCLEOTIDE SEQUENCE [LARGE SCALE GENOMIC DNA]</scope>
    <source>
        <strain evidence="4 5">FACHB-130</strain>
    </source>
</reference>
<evidence type="ECO:0000259" key="1">
    <source>
        <dbReference type="PROSITE" id="PS50046"/>
    </source>
</evidence>
<dbReference type="Pfam" id="PF00990">
    <property type="entry name" value="GGDEF"/>
    <property type="match status" value="1"/>
</dbReference>
<feature type="domain" description="PAS" evidence="2">
    <location>
        <begin position="267"/>
        <end position="315"/>
    </location>
</feature>
<dbReference type="SUPFAM" id="SSF55781">
    <property type="entry name" value="GAF domain-like"/>
    <property type="match status" value="1"/>
</dbReference>
<dbReference type="Gene3D" id="3.30.450.20">
    <property type="entry name" value="PAS domain"/>
    <property type="match status" value="2"/>
</dbReference>
<feature type="domain" description="GGDEF" evidence="3">
    <location>
        <begin position="611"/>
        <end position="748"/>
    </location>
</feature>
<dbReference type="InterPro" id="IPR029787">
    <property type="entry name" value="Nucleotide_cyclase"/>
</dbReference>
<dbReference type="SUPFAM" id="SSF55785">
    <property type="entry name" value="PYP-like sensor domain (PAS domain)"/>
    <property type="match status" value="2"/>
</dbReference>
<dbReference type="NCBIfam" id="TIGR00229">
    <property type="entry name" value="sensory_box"/>
    <property type="match status" value="1"/>
</dbReference>
<comment type="caution">
    <text evidence="4">The sequence shown here is derived from an EMBL/GenBank/DDBJ whole genome shotgun (WGS) entry which is preliminary data.</text>
</comment>
<dbReference type="Proteomes" id="UP000603457">
    <property type="component" value="Unassembled WGS sequence"/>
</dbReference>
<dbReference type="InterPro" id="IPR050469">
    <property type="entry name" value="Diguanylate_Cyclase"/>
</dbReference>
<dbReference type="PROSITE" id="PS50046">
    <property type="entry name" value="PHYTOCHROME_2"/>
    <property type="match status" value="1"/>
</dbReference>
<proteinExistence type="predicted"/>
<dbReference type="NCBIfam" id="TIGR00254">
    <property type="entry name" value="GGDEF"/>
    <property type="match status" value="1"/>
</dbReference>
<evidence type="ECO:0000259" key="3">
    <source>
        <dbReference type="PROSITE" id="PS50887"/>
    </source>
</evidence>
<feature type="domain" description="Phytochrome chromophore attachment site" evidence="1">
    <location>
        <begin position="420"/>
        <end position="556"/>
    </location>
</feature>
<dbReference type="InterPro" id="IPR000160">
    <property type="entry name" value="GGDEF_dom"/>
</dbReference>
<name>A0ABR8FUZ6_9NOSO</name>
<dbReference type="SMART" id="SM00065">
    <property type="entry name" value="GAF"/>
    <property type="match status" value="1"/>
</dbReference>
<dbReference type="InterPro" id="IPR035965">
    <property type="entry name" value="PAS-like_dom_sf"/>
</dbReference>
<dbReference type="SMART" id="SM00267">
    <property type="entry name" value="GGDEF"/>
    <property type="match status" value="1"/>
</dbReference>
<dbReference type="PROSITE" id="PS50887">
    <property type="entry name" value="GGDEF"/>
    <property type="match status" value="1"/>
</dbReference>
<dbReference type="PANTHER" id="PTHR45138:SF9">
    <property type="entry name" value="DIGUANYLATE CYCLASE DGCM-RELATED"/>
    <property type="match status" value="1"/>
</dbReference>
<dbReference type="SUPFAM" id="SSF55073">
    <property type="entry name" value="Nucleotide cyclase"/>
    <property type="match status" value="1"/>
</dbReference>
<sequence length="751" mass="85840">MQMWWANKASLHLWNIPIQEELLNRNFSNVPELRWIPRKNYLQEFQQGKTITENWTFYRDGQPVAVRCLCSGVKIKPGRMAMLVEGIVESSHPIEIDIRCTSESVIENSLILANQPQVAWKKSQRAEAELRWREALLSSWTDTSLLGFFVVDNRTDEILYFNQRFCKIWGLEHLEAQMLLGLLKNNDIIPECIPLIADLPAFIESCKPLQSEENRAVVEDKILFVDGRTIRRFSSQIRDTQDQYFGRLYVFEDISDRLHTENSLKDSEQSYRSVITIMAEGIILQQADGSITACNESAERILGLTSEQIMGQTAIDPKWRAIYEDGSLFSRENSPALITLITGQPQLNVIVSIYKPDNSLTWVSVNSQPLFHPHQSKPYAAVASFTNITAHKQAELALQQQAQRERMIAVIAQHIRQSLDLEEILNTTVAEVRQFLQTDRVVIYRFQSNWSGVVVTESVAAGWEAILTMEITDQYFVDTQGKSYQQDQIKATSDIYTAGMTDCHVQLLEKFQVRAKLVVPILQSDRLWGLLIAHHCSAPRHWQPWEIELLQQLATQLAIAIQQSELYQKLRLANQQLENIAMVDPLTQIANRRCFESKLQSVWQYLIREQGCISLLLCDVDYFKKYNDTYGHRTGDDCLRLVAQALQQNIKRNTDLVARYGGEEFAVILPNTHEQGAVQVAQAIHQTFKQLNIPHRASAVKEYVTLSIGIATVIPTTDLLPLDLIEAADQALYQAKAQGRDRFCVSQIYAQ</sequence>
<dbReference type="Pfam" id="PF13188">
    <property type="entry name" value="PAS_8"/>
    <property type="match status" value="1"/>
</dbReference>
<gene>
    <name evidence="4" type="ORF">H6G74_06060</name>
</gene>
<evidence type="ECO:0000313" key="5">
    <source>
        <dbReference type="Proteomes" id="UP000603457"/>
    </source>
</evidence>
<dbReference type="InterPro" id="IPR003018">
    <property type="entry name" value="GAF"/>
</dbReference>
<dbReference type="Gene3D" id="3.30.70.270">
    <property type="match status" value="1"/>
</dbReference>
<dbReference type="CDD" id="cd01949">
    <property type="entry name" value="GGDEF"/>
    <property type="match status" value="1"/>
</dbReference>